<organism evidence="9 10">
    <name type="scientific">Batillaria attramentaria</name>
    <dbReference type="NCBI Taxonomy" id="370345"/>
    <lineage>
        <taxon>Eukaryota</taxon>
        <taxon>Metazoa</taxon>
        <taxon>Spiralia</taxon>
        <taxon>Lophotrochozoa</taxon>
        <taxon>Mollusca</taxon>
        <taxon>Gastropoda</taxon>
        <taxon>Caenogastropoda</taxon>
        <taxon>Sorbeoconcha</taxon>
        <taxon>Cerithioidea</taxon>
        <taxon>Batillariidae</taxon>
        <taxon>Batillaria</taxon>
    </lineage>
</organism>
<keyword evidence="5" id="KW-0732">Signal</keyword>
<feature type="region of interest" description="Disordered" evidence="6">
    <location>
        <begin position="385"/>
        <end position="404"/>
    </location>
</feature>
<feature type="transmembrane region" description="Helical" evidence="5">
    <location>
        <begin position="234"/>
        <end position="253"/>
    </location>
</feature>
<dbReference type="InterPro" id="IPR036734">
    <property type="entry name" value="Neur_chan_lig-bd_sf"/>
</dbReference>
<sequence>MKKAIAVVMAIILSLCGKGLCGFVSDETNLRTALLTSYNAKVRPDYVTNVTISMTLATLNHLNIAQQTMSINVVFELEWDDARLKWDESSYGGITSLVTPPEDIWTPPVVIENAVENIGDNDDTPVRISSNGLVTWIPPTEITTSCEMNIASFPFDNQECDLILLGWTYPLSELVISASGIDTTTLYSSNGEFDLTGTSTALRDIGGPEANTTYRKVHFYFSFRRKWQFYGQNLLMPIVLNSILMVAVFALPIESGEKMGFSLTVLLSYVVFLTWVTDNLPPTSTDVAVVQVYLAVVLCLGVLATLLTTWILHLYHTPSSKPIGPFYTKFATAVLVPLRDLIHCKRKTKEESESEATFSANKITPLAGKEVLSVLPLSKMAGMDGQVPPPVNEADEKNPGTDSWETTPVNSWQELAALFDNFFLWTFGLCGFTDDEETLRTALFASYNAKVRPDYVTNVSIALTLATLNHLNIAKQTMSVNLVIYMFWTDDRLKWNASDYGGLYTLVTPPEDIWTPPVVIENAVDNVGVVGGEDNDATPVRFDQNGVVYWTPPTEVTTSCEMNVEEFPFDSQECKVVLLGWTYPLSEMIVTASFIDTTTLYTPNGEFDLIGTSTSHKDLGGPAANATFRKLDFYFSFRRKWPFYGQNLLMPIVLNSILMVAVFALPIESGEKMGFSLTVLLSYVVFLTWVTDNLPPTSTDVSVVQVYLAVVLCLGVLFTLLTTWVLHLYHTSPSKPMSALYTKLATRILVPCRDFTHLRRKRNRGLETGGSNDGPGFPGNRIAPLRVKEISALPSSEKTEADVQIPTDGPECFAAEYSGQATPVYSWQELAALFDTFFLWTSGLCMSIVTVVVLTLLHAGY</sequence>
<keyword evidence="5" id="KW-0813">Transport</keyword>
<protein>
    <submittedName>
        <fullName evidence="9">Uncharacterized protein</fullName>
    </submittedName>
</protein>
<evidence type="ECO:0000256" key="6">
    <source>
        <dbReference type="SAM" id="MobiDB-lite"/>
    </source>
</evidence>
<comment type="caution">
    <text evidence="9">The sequence shown here is derived from an EMBL/GenBank/DDBJ whole genome shotgun (WGS) entry which is preliminary data.</text>
</comment>
<proteinExistence type="inferred from homology"/>
<feature type="transmembrane region" description="Helical" evidence="5">
    <location>
        <begin position="260"/>
        <end position="277"/>
    </location>
</feature>
<comment type="subcellular location">
    <subcellularLocation>
        <location evidence="1">Membrane</location>
        <topology evidence="1">Multi-pass membrane protein</topology>
    </subcellularLocation>
</comment>
<evidence type="ECO:0000259" key="8">
    <source>
        <dbReference type="Pfam" id="PF02932"/>
    </source>
</evidence>
<feature type="transmembrane region" description="Helical" evidence="5">
    <location>
        <begin position="648"/>
        <end position="667"/>
    </location>
</feature>
<dbReference type="SUPFAM" id="SSF90112">
    <property type="entry name" value="Neurotransmitter-gated ion-channel transmembrane pore"/>
    <property type="match status" value="2"/>
</dbReference>
<dbReference type="InterPro" id="IPR038050">
    <property type="entry name" value="Neuro_actylchol_rec"/>
</dbReference>
<dbReference type="InterPro" id="IPR018000">
    <property type="entry name" value="Neurotransmitter_ion_chnl_CS"/>
</dbReference>
<dbReference type="InterPro" id="IPR006029">
    <property type="entry name" value="Neurotrans-gated_channel_TM"/>
</dbReference>
<keyword evidence="2 5" id="KW-0812">Transmembrane</keyword>
<dbReference type="AlphaFoldDB" id="A0ABD0L890"/>
<reference evidence="9 10" key="1">
    <citation type="journal article" date="2023" name="Sci. Data">
        <title>Genome assembly of the Korean intertidal mud-creeper Batillaria attramentaria.</title>
        <authorList>
            <person name="Patra A.K."/>
            <person name="Ho P.T."/>
            <person name="Jun S."/>
            <person name="Lee S.J."/>
            <person name="Kim Y."/>
            <person name="Won Y.J."/>
        </authorList>
    </citation>
    <scope>NUCLEOTIDE SEQUENCE [LARGE SCALE GENOMIC DNA]</scope>
    <source>
        <strain evidence="9">Wonlab-2016</strain>
    </source>
</reference>
<name>A0ABD0L890_9CAEN</name>
<feature type="chain" id="PRO_5044530083" evidence="5">
    <location>
        <begin position="22"/>
        <end position="861"/>
    </location>
</feature>
<dbReference type="GO" id="GO:0034220">
    <property type="term" value="P:monoatomic ion transmembrane transport"/>
    <property type="evidence" value="ECO:0007669"/>
    <property type="project" value="UniProtKB-KW"/>
</dbReference>
<dbReference type="PROSITE" id="PS00236">
    <property type="entry name" value="NEUROTR_ION_CHANNEL"/>
    <property type="match status" value="2"/>
</dbReference>
<evidence type="ECO:0000256" key="3">
    <source>
        <dbReference type="ARBA" id="ARBA00022989"/>
    </source>
</evidence>
<keyword evidence="4 5" id="KW-0472">Membrane</keyword>
<dbReference type="CDD" id="cd18989">
    <property type="entry name" value="LGIC_ECD_cation"/>
    <property type="match status" value="2"/>
</dbReference>
<dbReference type="InterPro" id="IPR006202">
    <property type="entry name" value="Neur_chan_lig-bd"/>
</dbReference>
<feature type="transmembrane region" description="Helical" evidence="5">
    <location>
        <begin position="289"/>
        <end position="312"/>
    </location>
</feature>
<feature type="transmembrane region" description="Helical" evidence="5">
    <location>
        <begin position="673"/>
        <end position="694"/>
    </location>
</feature>
<evidence type="ECO:0000256" key="5">
    <source>
        <dbReference type="RuleBase" id="RU000687"/>
    </source>
</evidence>
<dbReference type="GO" id="GO:0016020">
    <property type="term" value="C:membrane"/>
    <property type="evidence" value="ECO:0007669"/>
    <property type="project" value="UniProtKB-SubCell"/>
</dbReference>
<evidence type="ECO:0000259" key="7">
    <source>
        <dbReference type="Pfam" id="PF02931"/>
    </source>
</evidence>
<dbReference type="Proteomes" id="UP001519460">
    <property type="component" value="Unassembled WGS sequence"/>
</dbReference>
<feature type="domain" description="Neurotransmitter-gated ion-channel ligand-binding" evidence="7">
    <location>
        <begin position="437"/>
        <end position="640"/>
    </location>
</feature>
<feature type="signal peptide" evidence="5">
    <location>
        <begin position="1"/>
        <end position="21"/>
    </location>
</feature>
<dbReference type="Pfam" id="PF02932">
    <property type="entry name" value="Neur_chan_memb"/>
    <property type="match status" value="2"/>
</dbReference>
<dbReference type="CDD" id="cd19051">
    <property type="entry name" value="LGIC_TM_cation"/>
    <property type="match status" value="2"/>
</dbReference>
<keyword evidence="5" id="KW-0407">Ion channel</keyword>
<dbReference type="FunFam" id="2.70.170.10:FF:000028">
    <property type="entry name" value="AcetylCholine Receptor"/>
    <property type="match status" value="2"/>
</dbReference>
<keyword evidence="10" id="KW-1185">Reference proteome</keyword>
<accession>A0ABD0L890</accession>
<dbReference type="PANTHER" id="PTHR18945">
    <property type="entry name" value="NEUROTRANSMITTER GATED ION CHANNEL"/>
    <property type="match status" value="1"/>
</dbReference>
<evidence type="ECO:0000313" key="10">
    <source>
        <dbReference type="Proteomes" id="UP001519460"/>
    </source>
</evidence>
<dbReference type="Pfam" id="PF02931">
    <property type="entry name" value="Neur_chan_LBD"/>
    <property type="match status" value="2"/>
</dbReference>
<feature type="transmembrane region" description="Helical" evidence="5">
    <location>
        <begin position="837"/>
        <end position="857"/>
    </location>
</feature>
<keyword evidence="5" id="KW-0406">Ion transport</keyword>
<feature type="domain" description="Neurotransmitter-gated ion-channel transmembrane" evidence="8">
    <location>
        <begin position="648"/>
        <end position="749"/>
    </location>
</feature>
<dbReference type="InterPro" id="IPR036719">
    <property type="entry name" value="Neuro-gated_channel_TM_sf"/>
</dbReference>
<gene>
    <name evidence="9" type="ORF">BaRGS_00012999</name>
</gene>
<dbReference type="SUPFAM" id="SSF63712">
    <property type="entry name" value="Nicotinic receptor ligand binding domain-like"/>
    <property type="match status" value="2"/>
</dbReference>
<evidence type="ECO:0000256" key="1">
    <source>
        <dbReference type="ARBA" id="ARBA00004141"/>
    </source>
</evidence>
<dbReference type="EMBL" id="JACVVK020000072">
    <property type="protein sequence ID" value="KAK7495779.1"/>
    <property type="molecule type" value="Genomic_DNA"/>
</dbReference>
<dbReference type="InterPro" id="IPR006201">
    <property type="entry name" value="Neur_channel"/>
</dbReference>
<feature type="domain" description="Neurotransmitter-gated ion-channel ligand-binding" evidence="7">
    <location>
        <begin position="28"/>
        <end position="226"/>
    </location>
</feature>
<evidence type="ECO:0000256" key="4">
    <source>
        <dbReference type="ARBA" id="ARBA00023136"/>
    </source>
</evidence>
<comment type="caution">
    <text evidence="5">Lacks conserved residue(s) required for the propagation of feature annotation.</text>
</comment>
<dbReference type="Gene3D" id="2.70.170.10">
    <property type="entry name" value="Neurotransmitter-gated ion-channel ligand-binding domain"/>
    <property type="match status" value="2"/>
</dbReference>
<dbReference type="Gene3D" id="1.20.58.390">
    <property type="entry name" value="Neurotransmitter-gated ion-channel transmembrane domain"/>
    <property type="match status" value="2"/>
</dbReference>
<comment type="similarity">
    <text evidence="5">Belongs to the ligand-gated ion channel (TC 1.A.9) family.</text>
</comment>
<evidence type="ECO:0000256" key="2">
    <source>
        <dbReference type="ARBA" id="ARBA00022692"/>
    </source>
</evidence>
<dbReference type="PRINTS" id="PR00252">
    <property type="entry name" value="NRIONCHANNEL"/>
</dbReference>
<evidence type="ECO:0000313" key="9">
    <source>
        <dbReference type="EMBL" id="KAK7495779.1"/>
    </source>
</evidence>
<feature type="domain" description="Neurotransmitter-gated ion-channel transmembrane" evidence="8">
    <location>
        <begin position="234"/>
        <end position="360"/>
    </location>
</feature>
<keyword evidence="3 5" id="KW-1133">Transmembrane helix</keyword>
<feature type="transmembrane region" description="Helical" evidence="5">
    <location>
        <begin position="706"/>
        <end position="729"/>
    </location>
</feature>